<reference evidence="2 3" key="1">
    <citation type="submission" date="2016-04" db="EMBL/GenBank/DDBJ databases">
        <authorList>
            <person name="Evans L.H."/>
            <person name="Alamgir A."/>
            <person name="Owens N."/>
            <person name="Weber N.D."/>
            <person name="Virtaneva K."/>
            <person name="Barbian K."/>
            <person name="Babar A."/>
            <person name="Rosenke K."/>
        </authorList>
    </citation>
    <scope>NUCLEOTIDE SEQUENCE [LARGE SCALE GENOMIC DNA]</scope>
    <source>
        <strain evidence="2 3">CCM 8644</strain>
    </source>
</reference>
<dbReference type="STRING" id="1826909.A5893_07840"/>
<evidence type="ECO:0000259" key="1">
    <source>
        <dbReference type="Pfam" id="PF00535"/>
    </source>
</evidence>
<dbReference type="PANTHER" id="PTHR48090:SF7">
    <property type="entry name" value="RFBJ PROTEIN"/>
    <property type="match status" value="1"/>
</dbReference>
<dbReference type="EMBL" id="LWHJ01000022">
    <property type="protein sequence ID" value="OAQ40834.1"/>
    <property type="molecule type" value="Genomic_DNA"/>
</dbReference>
<protein>
    <submittedName>
        <fullName evidence="2">Glycosyl hydrolase</fullName>
    </submittedName>
</protein>
<name>A0A179DIY3_9SPHI</name>
<dbReference type="OrthoDB" id="9797819at2"/>
<proteinExistence type="predicted"/>
<dbReference type="RefSeq" id="WP_068822064.1">
    <property type="nucleotide sequence ID" value="NZ_LWHJ01000022.1"/>
</dbReference>
<keyword evidence="3" id="KW-1185">Reference proteome</keyword>
<evidence type="ECO:0000313" key="3">
    <source>
        <dbReference type="Proteomes" id="UP000078459"/>
    </source>
</evidence>
<gene>
    <name evidence="2" type="ORF">A5893_07840</name>
</gene>
<dbReference type="PANTHER" id="PTHR48090">
    <property type="entry name" value="UNDECAPRENYL-PHOSPHATE 4-DEOXY-4-FORMAMIDO-L-ARABINOSE TRANSFERASE-RELATED"/>
    <property type="match status" value="1"/>
</dbReference>
<dbReference type="GO" id="GO:0016787">
    <property type="term" value="F:hydrolase activity"/>
    <property type="evidence" value="ECO:0007669"/>
    <property type="project" value="UniProtKB-KW"/>
</dbReference>
<dbReference type="Pfam" id="PF00535">
    <property type="entry name" value="Glycos_transf_2"/>
    <property type="match status" value="1"/>
</dbReference>
<dbReference type="AlphaFoldDB" id="A0A179DIY3"/>
<evidence type="ECO:0000313" key="2">
    <source>
        <dbReference type="EMBL" id="OAQ40834.1"/>
    </source>
</evidence>
<dbReference type="Proteomes" id="UP000078459">
    <property type="component" value="Unassembled WGS sequence"/>
</dbReference>
<dbReference type="Gene3D" id="3.90.550.10">
    <property type="entry name" value="Spore Coat Polysaccharide Biosynthesis Protein SpsA, Chain A"/>
    <property type="match status" value="1"/>
</dbReference>
<feature type="domain" description="Glycosyltransferase 2-like" evidence="1">
    <location>
        <begin position="12"/>
        <end position="145"/>
    </location>
</feature>
<dbReference type="InterPro" id="IPR050256">
    <property type="entry name" value="Glycosyltransferase_2"/>
</dbReference>
<dbReference type="InterPro" id="IPR029044">
    <property type="entry name" value="Nucleotide-diphossugar_trans"/>
</dbReference>
<accession>A0A179DIY3</accession>
<organism evidence="2 3">
    <name type="scientific">Pedobacter psychrophilus</name>
    <dbReference type="NCBI Taxonomy" id="1826909"/>
    <lineage>
        <taxon>Bacteria</taxon>
        <taxon>Pseudomonadati</taxon>
        <taxon>Bacteroidota</taxon>
        <taxon>Sphingobacteriia</taxon>
        <taxon>Sphingobacteriales</taxon>
        <taxon>Sphingobacteriaceae</taxon>
        <taxon>Pedobacter</taxon>
    </lineage>
</organism>
<dbReference type="CDD" id="cd04179">
    <property type="entry name" value="DPM_DPG-synthase_like"/>
    <property type="match status" value="1"/>
</dbReference>
<comment type="caution">
    <text evidence="2">The sequence shown here is derived from an EMBL/GenBank/DDBJ whole genome shotgun (WGS) entry which is preliminary data.</text>
</comment>
<dbReference type="SUPFAM" id="SSF53448">
    <property type="entry name" value="Nucleotide-diphospho-sugar transferases"/>
    <property type="match status" value="1"/>
</dbReference>
<keyword evidence="2" id="KW-0378">Hydrolase</keyword>
<sequence>MIDNISERNIYVIIPAYNEEKSIAKVINDIPKNLVKEIIVSNNNSKDNTALEAKNAGATVVNASDAGYGNACLKGIEYLKNKVKPQDIIVFIDGDYSDYPEEIKEIIAPIEKNKADLVIGSRALGIKEKGSMTLPQEFGNWLATRLIDLFYKVKFTDLGPFRAITWGNLSVINMQDKTYGWTVEMQIKAAKLNLRCVEVPVKYRKRIGVSKVSGTLKGVVLAGYKIIWMIFKNL</sequence>
<reference evidence="2 3" key="2">
    <citation type="submission" date="2016-06" db="EMBL/GenBank/DDBJ databases">
        <title>Pedobacter psychrophilus sp. nov., isolated from Antarctic fragmentary rock.</title>
        <authorList>
            <person name="Svec P."/>
        </authorList>
    </citation>
    <scope>NUCLEOTIDE SEQUENCE [LARGE SCALE GENOMIC DNA]</scope>
    <source>
        <strain evidence="2 3">CCM 8644</strain>
    </source>
</reference>
<dbReference type="InterPro" id="IPR001173">
    <property type="entry name" value="Glyco_trans_2-like"/>
</dbReference>